<comment type="subunit">
    <text evidence="9">The complex comprises the extracytoplasmic solute receptor protein and the two transmembrane proteins.</text>
</comment>
<evidence type="ECO:0000256" key="1">
    <source>
        <dbReference type="ARBA" id="ARBA00004429"/>
    </source>
</evidence>
<dbReference type="Proteomes" id="UP000198611">
    <property type="component" value="Unassembled WGS sequence"/>
</dbReference>
<feature type="transmembrane region" description="Helical" evidence="9">
    <location>
        <begin position="28"/>
        <end position="48"/>
    </location>
</feature>
<feature type="domain" description="Tripartite ATP-independent periplasmic transporters DctQ component" evidence="10">
    <location>
        <begin position="36"/>
        <end position="167"/>
    </location>
</feature>
<dbReference type="RefSeq" id="WP_093428095.1">
    <property type="nucleotide sequence ID" value="NZ_FOMJ01000004.1"/>
</dbReference>
<evidence type="ECO:0000256" key="2">
    <source>
        <dbReference type="ARBA" id="ARBA00022448"/>
    </source>
</evidence>
<keyword evidence="4 9" id="KW-0997">Cell inner membrane</keyword>
<evidence type="ECO:0000313" key="12">
    <source>
        <dbReference type="Proteomes" id="UP000198611"/>
    </source>
</evidence>
<comment type="function">
    <text evidence="9">Part of the tripartite ATP-independent periplasmic (TRAP) transport system.</text>
</comment>
<evidence type="ECO:0000256" key="6">
    <source>
        <dbReference type="ARBA" id="ARBA00022989"/>
    </source>
</evidence>
<gene>
    <name evidence="11" type="ORF">SAMN05660831_01447</name>
</gene>
<dbReference type="GO" id="GO:0022857">
    <property type="term" value="F:transmembrane transporter activity"/>
    <property type="evidence" value="ECO:0007669"/>
    <property type="project" value="UniProtKB-UniRule"/>
</dbReference>
<dbReference type="PANTHER" id="PTHR35011">
    <property type="entry name" value="2,3-DIKETO-L-GULONATE TRAP TRANSPORTER SMALL PERMEASE PROTEIN YIAM"/>
    <property type="match status" value="1"/>
</dbReference>
<dbReference type="GO" id="GO:0005886">
    <property type="term" value="C:plasma membrane"/>
    <property type="evidence" value="ECO:0007669"/>
    <property type="project" value="UniProtKB-SubCell"/>
</dbReference>
<name>A0A1I1RFV4_9GAMM</name>
<dbReference type="STRING" id="1123397.SAMN05660831_01447"/>
<sequence length="187" mass="20010">MTGERRHFPRAERLVAALEAVNEAVGRAVAWLLVALVGVVVLVVALRYGFDIGSIALQEAALYLHAFAFMLGVAYTLRHDGHVRVDIFYRRLSPRGRAAVEMGGTLLLLLPLMGFILIASWGYAAGSWARLEGSPEPGGLPLVFLLKSAIPAMALLMLLQGAALALRSAILLAGGRMADAEPAPREL</sequence>
<keyword evidence="6 9" id="KW-1133">Transmembrane helix</keyword>
<evidence type="ECO:0000256" key="4">
    <source>
        <dbReference type="ARBA" id="ARBA00022519"/>
    </source>
</evidence>
<dbReference type="Pfam" id="PF04290">
    <property type="entry name" value="DctQ"/>
    <property type="match status" value="1"/>
</dbReference>
<keyword evidence="7 9" id="KW-0472">Membrane</keyword>
<dbReference type="InterPro" id="IPR055348">
    <property type="entry name" value="DctQ"/>
</dbReference>
<organism evidence="11 12">
    <name type="scientific">Thiohalospira halophila DSM 15071</name>
    <dbReference type="NCBI Taxonomy" id="1123397"/>
    <lineage>
        <taxon>Bacteria</taxon>
        <taxon>Pseudomonadati</taxon>
        <taxon>Pseudomonadota</taxon>
        <taxon>Gammaproteobacteria</taxon>
        <taxon>Thiohalospirales</taxon>
        <taxon>Thiohalospiraceae</taxon>
        <taxon>Thiohalospira</taxon>
    </lineage>
</organism>
<reference evidence="11 12" key="1">
    <citation type="submission" date="2016-10" db="EMBL/GenBank/DDBJ databases">
        <authorList>
            <person name="de Groot N.N."/>
        </authorList>
    </citation>
    <scope>NUCLEOTIDE SEQUENCE [LARGE SCALE GENOMIC DNA]</scope>
    <source>
        <strain evidence="11 12">HL3</strain>
    </source>
</reference>
<keyword evidence="12" id="KW-1185">Reference proteome</keyword>
<accession>A0A1I1RFV4</accession>
<evidence type="ECO:0000256" key="9">
    <source>
        <dbReference type="RuleBase" id="RU369079"/>
    </source>
</evidence>
<dbReference type="AlphaFoldDB" id="A0A1I1RFV4"/>
<proteinExistence type="inferred from homology"/>
<feature type="transmembrane region" description="Helical" evidence="9">
    <location>
        <begin position="60"/>
        <end position="77"/>
    </location>
</feature>
<dbReference type="PANTHER" id="PTHR35011:SF4">
    <property type="entry name" value="SLL1102 PROTEIN"/>
    <property type="match status" value="1"/>
</dbReference>
<dbReference type="OrthoDB" id="9795655at2"/>
<protein>
    <recommendedName>
        <fullName evidence="9">TRAP transporter small permease protein</fullName>
    </recommendedName>
</protein>
<feature type="transmembrane region" description="Helical" evidence="9">
    <location>
        <begin position="144"/>
        <end position="166"/>
    </location>
</feature>
<dbReference type="InterPro" id="IPR007387">
    <property type="entry name" value="TRAP_DctQ"/>
</dbReference>
<evidence type="ECO:0000256" key="8">
    <source>
        <dbReference type="ARBA" id="ARBA00038436"/>
    </source>
</evidence>
<feature type="transmembrane region" description="Helical" evidence="9">
    <location>
        <begin position="98"/>
        <end position="124"/>
    </location>
</feature>
<evidence type="ECO:0000256" key="5">
    <source>
        <dbReference type="ARBA" id="ARBA00022692"/>
    </source>
</evidence>
<evidence type="ECO:0000259" key="10">
    <source>
        <dbReference type="Pfam" id="PF04290"/>
    </source>
</evidence>
<evidence type="ECO:0000313" key="11">
    <source>
        <dbReference type="EMBL" id="SFD33276.1"/>
    </source>
</evidence>
<comment type="subcellular location">
    <subcellularLocation>
        <location evidence="1 9">Cell inner membrane</location>
        <topology evidence="1 9">Multi-pass membrane protein</topology>
    </subcellularLocation>
</comment>
<keyword evidence="5 9" id="KW-0812">Transmembrane</keyword>
<keyword evidence="2 9" id="KW-0813">Transport</keyword>
<evidence type="ECO:0000256" key="3">
    <source>
        <dbReference type="ARBA" id="ARBA00022475"/>
    </source>
</evidence>
<comment type="similarity">
    <text evidence="8 9">Belongs to the TRAP transporter small permease family.</text>
</comment>
<keyword evidence="3" id="KW-1003">Cell membrane</keyword>
<dbReference type="EMBL" id="FOMJ01000004">
    <property type="protein sequence ID" value="SFD33276.1"/>
    <property type="molecule type" value="Genomic_DNA"/>
</dbReference>
<evidence type="ECO:0000256" key="7">
    <source>
        <dbReference type="ARBA" id="ARBA00023136"/>
    </source>
</evidence>